<dbReference type="Proteomes" id="UP000886998">
    <property type="component" value="Unassembled WGS sequence"/>
</dbReference>
<feature type="non-terminal residue" evidence="1">
    <location>
        <position position="1"/>
    </location>
</feature>
<gene>
    <name evidence="1" type="ORF">TNIN_472011</name>
</gene>
<comment type="caution">
    <text evidence="1">The sequence shown here is derived from an EMBL/GenBank/DDBJ whole genome shotgun (WGS) entry which is preliminary data.</text>
</comment>
<name>A0A8X7BYQ3_9ARAC</name>
<reference evidence="1" key="1">
    <citation type="submission" date="2020-08" db="EMBL/GenBank/DDBJ databases">
        <title>Multicomponent nature underlies the extraordinary mechanical properties of spider dragline silk.</title>
        <authorList>
            <person name="Kono N."/>
            <person name="Nakamura H."/>
            <person name="Mori M."/>
            <person name="Yoshida Y."/>
            <person name="Ohtoshi R."/>
            <person name="Malay A.D."/>
            <person name="Moran D.A.P."/>
            <person name="Tomita M."/>
            <person name="Numata K."/>
            <person name="Arakawa K."/>
        </authorList>
    </citation>
    <scope>NUCLEOTIDE SEQUENCE</scope>
</reference>
<proteinExistence type="predicted"/>
<accession>A0A8X7BYQ3</accession>
<protein>
    <submittedName>
        <fullName evidence="1">Uncharacterized protein</fullName>
    </submittedName>
</protein>
<keyword evidence="2" id="KW-1185">Reference proteome</keyword>
<organism evidence="1 2">
    <name type="scientific">Trichonephila inaurata madagascariensis</name>
    <dbReference type="NCBI Taxonomy" id="2747483"/>
    <lineage>
        <taxon>Eukaryota</taxon>
        <taxon>Metazoa</taxon>
        <taxon>Ecdysozoa</taxon>
        <taxon>Arthropoda</taxon>
        <taxon>Chelicerata</taxon>
        <taxon>Arachnida</taxon>
        <taxon>Araneae</taxon>
        <taxon>Araneomorphae</taxon>
        <taxon>Entelegynae</taxon>
        <taxon>Araneoidea</taxon>
        <taxon>Nephilidae</taxon>
        <taxon>Trichonephila</taxon>
        <taxon>Trichonephila inaurata</taxon>
    </lineage>
</organism>
<sequence length="113" mass="11984">RQAGAHPVDFGEGIPVVGELARLFIESDFVLKSVEFGFVLWVSGELPEFSGFVSPLLRGVLAPPCTNGSSGGDIGFWGLFCVGENLTSEISDLGLYLLGGAGRMEVEIFISCQ</sequence>
<dbReference type="AlphaFoldDB" id="A0A8X7BYQ3"/>
<dbReference type="EMBL" id="BMAV01005996">
    <property type="protein sequence ID" value="GFY47537.1"/>
    <property type="molecule type" value="Genomic_DNA"/>
</dbReference>
<evidence type="ECO:0000313" key="2">
    <source>
        <dbReference type="Proteomes" id="UP000886998"/>
    </source>
</evidence>
<evidence type="ECO:0000313" key="1">
    <source>
        <dbReference type="EMBL" id="GFY47537.1"/>
    </source>
</evidence>